<evidence type="ECO:0000256" key="4">
    <source>
        <dbReference type="ARBA" id="ARBA00022478"/>
    </source>
</evidence>
<reference evidence="8" key="1">
    <citation type="submission" date="2020-10" db="EMBL/GenBank/DDBJ databases">
        <authorList>
            <person name="Gilroy R."/>
        </authorList>
    </citation>
    <scope>NUCLEOTIDE SEQUENCE</scope>
    <source>
        <strain evidence="8">11687</strain>
    </source>
</reference>
<comment type="similarity">
    <text evidence="1">Belongs to the RNA polymerase subunit omega family.</text>
</comment>
<dbReference type="GO" id="GO:0006351">
    <property type="term" value="P:DNA-templated transcription"/>
    <property type="evidence" value="ECO:0007669"/>
    <property type="project" value="InterPro"/>
</dbReference>
<protein>
    <recommendedName>
        <fullName evidence="3">DNA-directed RNA polymerase subunit omega</fullName>
        <ecNumber evidence="2">2.7.7.6</ecNumber>
    </recommendedName>
    <alternativeName>
        <fullName evidence="6">Transcriptase subunit omega</fullName>
    </alternativeName>
</protein>
<accession>A0A9D1MFD1</accession>
<evidence type="ECO:0000256" key="7">
    <source>
        <dbReference type="ARBA" id="ARBA00048552"/>
    </source>
</evidence>
<comment type="catalytic activity">
    <reaction evidence="7">
        <text>RNA(n) + a ribonucleoside 5'-triphosphate = RNA(n+1) + diphosphate</text>
        <dbReference type="Rhea" id="RHEA:21248"/>
        <dbReference type="Rhea" id="RHEA-COMP:14527"/>
        <dbReference type="Rhea" id="RHEA-COMP:17342"/>
        <dbReference type="ChEBI" id="CHEBI:33019"/>
        <dbReference type="ChEBI" id="CHEBI:61557"/>
        <dbReference type="ChEBI" id="CHEBI:140395"/>
        <dbReference type="EC" id="2.7.7.6"/>
    </reaction>
</comment>
<dbReference type="EC" id="2.7.7.6" evidence="2"/>
<comment type="caution">
    <text evidence="8">The sequence shown here is derived from an EMBL/GenBank/DDBJ whole genome shotgun (WGS) entry which is preliminary data.</text>
</comment>
<dbReference type="InterPro" id="IPR036161">
    <property type="entry name" value="RPB6/omega-like_sf"/>
</dbReference>
<evidence type="ECO:0000256" key="6">
    <source>
        <dbReference type="ARBA" id="ARBA00029924"/>
    </source>
</evidence>
<dbReference type="Gene3D" id="3.90.940.10">
    <property type="match status" value="1"/>
</dbReference>
<evidence type="ECO:0000313" key="9">
    <source>
        <dbReference type="Proteomes" id="UP000824081"/>
    </source>
</evidence>
<dbReference type="AlphaFoldDB" id="A0A9D1MFD1"/>
<dbReference type="GO" id="GO:0003899">
    <property type="term" value="F:DNA-directed RNA polymerase activity"/>
    <property type="evidence" value="ECO:0007669"/>
    <property type="project" value="UniProtKB-EC"/>
</dbReference>
<dbReference type="Proteomes" id="UP000824081">
    <property type="component" value="Unassembled WGS sequence"/>
</dbReference>
<keyword evidence="5" id="KW-0804">Transcription</keyword>
<evidence type="ECO:0000313" key="8">
    <source>
        <dbReference type="EMBL" id="HIU59252.1"/>
    </source>
</evidence>
<dbReference type="EMBL" id="DVMZ01000106">
    <property type="protein sequence ID" value="HIU59252.1"/>
    <property type="molecule type" value="Genomic_DNA"/>
</dbReference>
<evidence type="ECO:0000256" key="5">
    <source>
        <dbReference type="ARBA" id="ARBA00023163"/>
    </source>
</evidence>
<dbReference type="InterPro" id="IPR006110">
    <property type="entry name" value="Pol_omega/Rpo6/RPB6"/>
</dbReference>
<dbReference type="SUPFAM" id="SSF63562">
    <property type="entry name" value="RPB6/omega subunit-like"/>
    <property type="match status" value="1"/>
</dbReference>
<evidence type="ECO:0000256" key="3">
    <source>
        <dbReference type="ARBA" id="ARBA00013725"/>
    </source>
</evidence>
<dbReference type="SMART" id="SM01409">
    <property type="entry name" value="RNA_pol_Rpb6"/>
    <property type="match status" value="1"/>
</dbReference>
<sequence length="73" mass="8269">MINEPAVDVLIRKLGTEEDPVSRYALCVVTSKRARQIIETERNRGIHDFMGRDKEILTACKEIADNLVVIAKD</sequence>
<dbReference type="GO" id="GO:0000428">
    <property type="term" value="C:DNA-directed RNA polymerase complex"/>
    <property type="evidence" value="ECO:0007669"/>
    <property type="project" value="UniProtKB-KW"/>
</dbReference>
<gene>
    <name evidence="8" type="ORF">IAC57_04020</name>
</gene>
<proteinExistence type="inferred from homology"/>
<keyword evidence="4 8" id="KW-0240">DNA-directed RNA polymerase</keyword>
<dbReference type="Pfam" id="PF01192">
    <property type="entry name" value="RNA_pol_Rpb6"/>
    <property type="match status" value="1"/>
</dbReference>
<organism evidence="8 9">
    <name type="scientific">Candidatus Scatosoma pullistercoris</name>
    <dbReference type="NCBI Taxonomy" id="2840934"/>
    <lineage>
        <taxon>Bacteria</taxon>
        <taxon>Bacillati</taxon>
        <taxon>Bacillota</taxon>
        <taxon>Clostridia</taxon>
        <taxon>Candidatus Scatosoma</taxon>
    </lineage>
</organism>
<reference evidence="8" key="2">
    <citation type="journal article" date="2021" name="PeerJ">
        <title>Extensive microbial diversity within the chicken gut microbiome revealed by metagenomics and culture.</title>
        <authorList>
            <person name="Gilroy R."/>
            <person name="Ravi A."/>
            <person name="Getino M."/>
            <person name="Pursley I."/>
            <person name="Horton D.L."/>
            <person name="Alikhan N.F."/>
            <person name="Baker D."/>
            <person name="Gharbi K."/>
            <person name="Hall N."/>
            <person name="Watson M."/>
            <person name="Adriaenssens E.M."/>
            <person name="Foster-Nyarko E."/>
            <person name="Jarju S."/>
            <person name="Secka A."/>
            <person name="Antonio M."/>
            <person name="Oren A."/>
            <person name="Chaudhuri R.R."/>
            <person name="La Ragione R."/>
            <person name="Hildebrand F."/>
            <person name="Pallen M.J."/>
        </authorList>
    </citation>
    <scope>NUCLEOTIDE SEQUENCE</scope>
    <source>
        <strain evidence="8">11687</strain>
    </source>
</reference>
<evidence type="ECO:0000256" key="2">
    <source>
        <dbReference type="ARBA" id="ARBA00012418"/>
    </source>
</evidence>
<evidence type="ECO:0000256" key="1">
    <source>
        <dbReference type="ARBA" id="ARBA00006711"/>
    </source>
</evidence>
<dbReference type="GO" id="GO:0003677">
    <property type="term" value="F:DNA binding"/>
    <property type="evidence" value="ECO:0007669"/>
    <property type="project" value="InterPro"/>
</dbReference>
<name>A0A9D1MFD1_9FIRM</name>